<dbReference type="InterPro" id="IPR018680">
    <property type="entry name" value="DUF2164"/>
</dbReference>
<organism evidence="1 2">
    <name type="scientific">Mesobacillus boroniphilus JCM 21738</name>
    <dbReference type="NCBI Taxonomy" id="1294265"/>
    <lineage>
        <taxon>Bacteria</taxon>
        <taxon>Bacillati</taxon>
        <taxon>Bacillota</taxon>
        <taxon>Bacilli</taxon>
        <taxon>Bacillales</taxon>
        <taxon>Bacillaceae</taxon>
        <taxon>Mesobacillus</taxon>
    </lineage>
</organism>
<dbReference type="Proteomes" id="UP000018949">
    <property type="component" value="Unassembled WGS sequence"/>
</dbReference>
<dbReference type="RefSeq" id="WP_052019589.1">
    <property type="nucleotide sequence ID" value="NZ_BAUW01000013.1"/>
</dbReference>
<gene>
    <name evidence="1" type="ORF">JCM21738_1629</name>
</gene>
<accession>W4RMQ6</accession>
<name>W4RMQ6_9BACI</name>
<proteinExistence type="predicted"/>
<dbReference type="Pfam" id="PF09932">
    <property type="entry name" value="DUF2164"/>
    <property type="match status" value="1"/>
</dbReference>
<protein>
    <submittedName>
        <fullName evidence="1">Uncharacterized protein</fullName>
    </submittedName>
</protein>
<evidence type="ECO:0000313" key="2">
    <source>
        <dbReference type="Proteomes" id="UP000018949"/>
    </source>
</evidence>
<keyword evidence="2" id="KW-1185">Reference proteome</keyword>
<dbReference type="AlphaFoldDB" id="W4RMQ6"/>
<reference evidence="1 2" key="1">
    <citation type="submission" date="2013-12" db="EMBL/GenBank/DDBJ databases">
        <title>NBRP : Genome information of microbial organism related human and environment.</title>
        <authorList>
            <person name="Hattori M."/>
            <person name="Oshima K."/>
            <person name="Inaba H."/>
            <person name="Suda W."/>
            <person name="Sakamoto M."/>
            <person name="Iino T."/>
            <person name="Kitahara M."/>
            <person name="Oshida Y."/>
            <person name="Iida T."/>
            <person name="Kudo T."/>
            <person name="Itoh T."/>
            <person name="Ahmed I."/>
            <person name="Ohkuma M."/>
        </authorList>
    </citation>
    <scope>NUCLEOTIDE SEQUENCE [LARGE SCALE GENOMIC DNA]</scope>
    <source>
        <strain evidence="1 2">JCM 21738</strain>
    </source>
</reference>
<sequence>MLKNLQVDDHAKNLMTDEIKIYFLEERGEELGDLAALLILEFVADKLAPHFYTSESRMPMNSCPSGWKIFLS</sequence>
<evidence type="ECO:0000313" key="1">
    <source>
        <dbReference type="EMBL" id="GAE44879.1"/>
    </source>
</evidence>
<comment type="caution">
    <text evidence="1">The sequence shown here is derived from an EMBL/GenBank/DDBJ whole genome shotgun (WGS) entry which is preliminary data.</text>
</comment>
<dbReference type="EMBL" id="BAUW01000013">
    <property type="protein sequence ID" value="GAE44879.1"/>
    <property type="molecule type" value="Genomic_DNA"/>
</dbReference>